<dbReference type="GO" id="GO:0005829">
    <property type="term" value="C:cytosol"/>
    <property type="evidence" value="ECO:0007669"/>
    <property type="project" value="TreeGrafter"/>
</dbReference>
<comment type="caution">
    <text evidence="2">The sequence shown here is derived from an EMBL/GenBank/DDBJ whole genome shotgun (WGS) entry which is preliminary data.</text>
</comment>
<evidence type="ECO:0000256" key="1">
    <source>
        <dbReference type="SAM" id="Phobius"/>
    </source>
</evidence>
<keyword evidence="1" id="KW-0472">Membrane</keyword>
<dbReference type="OrthoDB" id="420518at2759"/>
<evidence type="ECO:0000313" key="2">
    <source>
        <dbReference type="EMBL" id="OWK02266.1"/>
    </source>
</evidence>
<proteinExistence type="predicted"/>
<gene>
    <name evidence="2" type="ORF">Celaphus_00018097</name>
</gene>
<keyword evidence="1" id="KW-1133">Transmembrane helix</keyword>
<protein>
    <submittedName>
        <fullName evidence="2">Uncharacterized protein</fullName>
    </submittedName>
</protein>
<dbReference type="Proteomes" id="UP000242450">
    <property type="component" value="Chromosome 25"/>
</dbReference>
<feature type="non-terminal residue" evidence="2">
    <location>
        <position position="151"/>
    </location>
</feature>
<reference evidence="2 3" key="1">
    <citation type="journal article" date="2018" name="Mol. Genet. Genomics">
        <title>The red deer Cervus elaphus genome CerEla1.0: sequencing, annotating, genes, and chromosomes.</title>
        <authorList>
            <person name="Bana N.A."/>
            <person name="Nyiri A."/>
            <person name="Nagy J."/>
            <person name="Frank K."/>
            <person name="Nagy T."/>
            <person name="Steger V."/>
            <person name="Schiller M."/>
            <person name="Lakatos P."/>
            <person name="Sugar L."/>
            <person name="Horn P."/>
            <person name="Barta E."/>
            <person name="Orosz L."/>
        </authorList>
    </citation>
    <scope>NUCLEOTIDE SEQUENCE [LARGE SCALE GENOMIC DNA]</scope>
    <source>
        <strain evidence="2">Hungarian</strain>
    </source>
</reference>
<dbReference type="AlphaFoldDB" id="A0A212C8E7"/>
<keyword evidence="3" id="KW-1185">Reference proteome</keyword>
<dbReference type="InterPro" id="IPR014186">
    <property type="entry name" value="S-formylglutathione_hydrol"/>
</dbReference>
<feature type="transmembrane region" description="Helical" evidence="1">
    <location>
        <begin position="85"/>
        <end position="106"/>
    </location>
</feature>
<dbReference type="EMBL" id="MKHE01000025">
    <property type="protein sequence ID" value="OWK02266.1"/>
    <property type="molecule type" value="Genomic_DNA"/>
</dbReference>
<feature type="transmembrane region" description="Helical" evidence="1">
    <location>
        <begin position="59"/>
        <end position="78"/>
    </location>
</feature>
<keyword evidence="1" id="KW-0812">Transmembrane</keyword>
<organism evidence="2 3">
    <name type="scientific">Cervus elaphus hippelaphus</name>
    <name type="common">European red deer</name>
    <dbReference type="NCBI Taxonomy" id="46360"/>
    <lineage>
        <taxon>Eukaryota</taxon>
        <taxon>Metazoa</taxon>
        <taxon>Chordata</taxon>
        <taxon>Craniata</taxon>
        <taxon>Vertebrata</taxon>
        <taxon>Euteleostomi</taxon>
        <taxon>Mammalia</taxon>
        <taxon>Eutheria</taxon>
        <taxon>Laurasiatheria</taxon>
        <taxon>Artiodactyla</taxon>
        <taxon>Ruminantia</taxon>
        <taxon>Pecora</taxon>
        <taxon>Cervidae</taxon>
        <taxon>Cervinae</taxon>
        <taxon>Cervus</taxon>
    </lineage>
</organism>
<accession>A0A212C8E7</accession>
<dbReference type="GO" id="GO:0018738">
    <property type="term" value="F:S-formylglutathione hydrolase activity"/>
    <property type="evidence" value="ECO:0007669"/>
    <property type="project" value="InterPro"/>
</dbReference>
<evidence type="ECO:0000313" key="3">
    <source>
        <dbReference type="Proteomes" id="UP000242450"/>
    </source>
</evidence>
<dbReference type="GO" id="GO:0046294">
    <property type="term" value="P:formaldehyde catabolic process"/>
    <property type="evidence" value="ECO:0007669"/>
    <property type="project" value="InterPro"/>
</dbReference>
<name>A0A212C8E7_CEREH</name>
<dbReference type="PANTHER" id="PTHR10061">
    <property type="entry name" value="S-FORMYLGLUTATHIONE HYDROLASE"/>
    <property type="match status" value="1"/>
</dbReference>
<sequence length="151" mass="17018">MASKQVSGSKCFGGLQKVFEHDSVELKCKMKFAVYLSPKAETGKCPNKILYQNLVIIKLLQNMALSLLQIPALVAAILKEKKTAGALALMLGFLSMILKIFGKLIIEYYKRVMIIATTLLQPLLLITSDIMQNTRMHEKLQIRESLQDYKI</sequence>
<dbReference type="PANTHER" id="PTHR10061:SF0">
    <property type="entry name" value="S-FORMYLGLUTATHIONE HYDROLASE"/>
    <property type="match status" value="1"/>
</dbReference>